<protein>
    <recommendedName>
        <fullName evidence="3">Lactate/malate dehydrogenase N-terminal domain-containing protein</fullName>
    </recommendedName>
</protein>
<dbReference type="PANTHER" id="PTHR43128:SF16">
    <property type="entry name" value="L-LACTATE DEHYDROGENASE"/>
    <property type="match status" value="1"/>
</dbReference>
<dbReference type="PANTHER" id="PTHR43128">
    <property type="entry name" value="L-2-HYDROXYCARBOXYLATE DEHYDROGENASE (NAD(P)(+))"/>
    <property type="match status" value="1"/>
</dbReference>
<keyword evidence="1" id="KW-0560">Oxidoreductase</keyword>
<sequence>MANVREKLLTAVYEEEHTAPSKVTIVGVGQVGMACAYSIMQQGICRELALVDMIEDKLKGEMLDLQHCQRFVKNVGIRASTAPSPFHSDYAVTANSNLCIVTAGSASERGVKAEGIWYREMSTSSKQSFHSW</sequence>
<evidence type="ECO:0000256" key="2">
    <source>
        <dbReference type="ARBA" id="ARBA00023027"/>
    </source>
</evidence>
<feature type="domain" description="Lactate/malate dehydrogenase N-terminal" evidence="3">
    <location>
        <begin position="22"/>
        <end position="110"/>
    </location>
</feature>
<dbReference type="Proteomes" id="UP001159428">
    <property type="component" value="Unassembled WGS sequence"/>
</dbReference>
<dbReference type="InterPro" id="IPR001557">
    <property type="entry name" value="L-lactate/malate_DH"/>
</dbReference>
<dbReference type="EMBL" id="CALNXJ010000214">
    <property type="protein sequence ID" value="CAH3169560.1"/>
    <property type="molecule type" value="Genomic_DNA"/>
</dbReference>
<dbReference type="GO" id="GO:0006089">
    <property type="term" value="P:lactate metabolic process"/>
    <property type="evidence" value="ECO:0007669"/>
    <property type="project" value="TreeGrafter"/>
</dbReference>
<evidence type="ECO:0000313" key="5">
    <source>
        <dbReference type="Proteomes" id="UP001159428"/>
    </source>
</evidence>
<dbReference type="SUPFAM" id="SSF51735">
    <property type="entry name" value="NAD(P)-binding Rossmann-fold domains"/>
    <property type="match status" value="1"/>
</dbReference>
<evidence type="ECO:0000256" key="1">
    <source>
        <dbReference type="ARBA" id="ARBA00023002"/>
    </source>
</evidence>
<evidence type="ECO:0000313" key="4">
    <source>
        <dbReference type="EMBL" id="CAH3169560.1"/>
    </source>
</evidence>
<organism evidence="4 5">
    <name type="scientific">Pocillopora meandrina</name>
    <dbReference type="NCBI Taxonomy" id="46732"/>
    <lineage>
        <taxon>Eukaryota</taxon>
        <taxon>Metazoa</taxon>
        <taxon>Cnidaria</taxon>
        <taxon>Anthozoa</taxon>
        <taxon>Hexacorallia</taxon>
        <taxon>Scleractinia</taxon>
        <taxon>Astrocoeniina</taxon>
        <taxon>Pocilloporidae</taxon>
        <taxon>Pocillopora</taxon>
    </lineage>
</organism>
<dbReference type="GO" id="GO:0004459">
    <property type="term" value="F:L-lactate dehydrogenase (NAD+) activity"/>
    <property type="evidence" value="ECO:0007669"/>
    <property type="project" value="TreeGrafter"/>
</dbReference>
<dbReference type="PRINTS" id="PR00086">
    <property type="entry name" value="LLDHDRGNASE"/>
</dbReference>
<comment type="caution">
    <text evidence="4">The sequence shown here is derived from an EMBL/GenBank/DDBJ whole genome shotgun (WGS) entry which is preliminary data.</text>
</comment>
<dbReference type="InterPro" id="IPR001236">
    <property type="entry name" value="Lactate/malate_DH_N"/>
</dbReference>
<gene>
    <name evidence="4" type="ORF">PMEA_00012435</name>
</gene>
<dbReference type="InterPro" id="IPR036291">
    <property type="entry name" value="NAD(P)-bd_dom_sf"/>
</dbReference>
<keyword evidence="2" id="KW-0520">NAD</keyword>
<name>A0AAU9Y508_9CNID</name>
<evidence type="ECO:0000259" key="3">
    <source>
        <dbReference type="Pfam" id="PF00056"/>
    </source>
</evidence>
<keyword evidence="5" id="KW-1185">Reference proteome</keyword>
<dbReference type="Pfam" id="PF00056">
    <property type="entry name" value="Ldh_1_N"/>
    <property type="match status" value="1"/>
</dbReference>
<dbReference type="AlphaFoldDB" id="A0AAU9Y508"/>
<proteinExistence type="predicted"/>
<reference evidence="4 5" key="1">
    <citation type="submission" date="2022-05" db="EMBL/GenBank/DDBJ databases">
        <authorList>
            <consortium name="Genoscope - CEA"/>
            <person name="William W."/>
        </authorList>
    </citation>
    <scope>NUCLEOTIDE SEQUENCE [LARGE SCALE GENOMIC DNA]</scope>
</reference>
<dbReference type="Gene3D" id="3.40.50.720">
    <property type="entry name" value="NAD(P)-binding Rossmann-like Domain"/>
    <property type="match status" value="1"/>
</dbReference>
<dbReference type="PROSITE" id="PS51257">
    <property type="entry name" value="PROKAR_LIPOPROTEIN"/>
    <property type="match status" value="1"/>
</dbReference>
<accession>A0AAU9Y508</accession>